<feature type="domain" description="Kazal-like" evidence="7">
    <location>
        <begin position="253"/>
        <end position="317"/>
    </location>
</feature>
<dbReference type="AlphaFoldDB" id="A0A8B9E8A4"/>
<protein>
    <submittedName>
        <fullName evidence="8">Follistatin like 3</fullName>
    </submittedName>
</protein>
<organism evidence="8 9">
    <name type="scientific">Anser cygnoides</name>
    <name type="common">Swan goose</name>
    <dbReference type="NCBI Taxonomy" id="8845"/>
    <lineage>
        <taxon>Eukaryota</taxon>
        <taxon>Metazoa</taxon>
        <taxon>Chordata</taxon>
        <taxon>Craniata</taxon>
        <taxon>Vertebrata</taxon>
        <taxon>Euteleostomi</taxon>
        <taxon>Archelosauria</taxon>
        <taxon>Archosauria</taxon>
        <taxon>Dinosauria</taxon>
        <taxon>Saurischia</taxon>
        <taxon>Theropoda</taxon>
        <taxon>Coelurosauria</taxon>
        <taxon>Aves</taxon>
        <taxon>Neognathae</taxon>
        <taxon>Galloanserae</taxon>
        <taxon>Anseriformes</taxon>
        <taxon>Anatidae</taxon>
        <taxon>Anserinae</taxon>
        <taxon>Anser</taxon>
    </lineage>
</organism>
<dbReference type="Proteomes" id="UP000694521">
    <property type="component" value="Unplaced"/>
</dbReference>
<dbReference type="InterPro" id="IPR003645">
    <property type="entry name" value="Fol_N"/>
</dbReference>
<evidence type="ECO:0000313" key="8">
    <source>
        <dbReference type="Ensembl" id="ENSACDP00005017013.1"/>
    </source>
</evidence>
<evidence type="ECO:0000259" key="7">
    <source>
        <dbReference type="PROSITE" id="PS51465"/>
    </source>
</evidence>
<dbReference type="FunFam" id="3.90.290.10:FF:000021">
    <property type="entry name" value="follistatin-related protein 3"/>
    <property type="match status" value="1"/>
</dbReference>
<keyword evidence="4" id="KW-0325">Glycoprotein</keyword>
<feature type="domain" description="Kazal-like" evidence="7">
    <location>
        <begin position="341"/>
        <end position="393"/>
    </location>
</feature>
<dbReference type="SMART" id="SM00274">
    <property type="entry name" value="FOLN"/>
    <property type="match status" value="2"/>
</dbReference>
<dbReference type="Pfam" id="PF07648">
    <property type="entry name" value="Kazal_2"/>
    <property type="match status" value="2"/>
</dbReference>
<dbReference type="Ensembl" id="ENSACDT00005020455.1">
    <property type="protein sequence ID" value="ENSACDP00005017013.1"/>
    <property type="gene ID" value="ENSACDG00005012432.1"/>
</dbReference>
<dbReference type="Gene3D" id="3.90.290.10">
    <property type="entry name" value="TGF-beta binding (TB) domain"/>
    <property type="match status" value="1"/>
</dbReference>
<dbReference type="InterPro" id="IPR017878">
    <property type="entry name" value="TB_dom"/>
</dbReference>
<keyword evidence="2" id="KW-0677">Repeat</keyword>
<accession>A0A8B9E8A4</accession>
<dbReference type="CDD" id="cd00104">
    <property type="entry name" value="KAZAL_FS"/>
    <property type="match status" value="2"/>
</dbReference>
<dbReference type="Gene3D" id="3.30.60.30">
    <property type="match status" value="2"/>
</dbReference>
<feature type="compositionally biased region" description="Low complexity" evidence="5">
    <location>
        <begin position="58"/>
        <end position="70"/>
    </location>
</feature>
<evidence type="ECO:0000313" key="9">
    <source>
        <dbReference type="Proteomes" id="UP000694521"/>
    </source>
</evidence>
<sequence length="409" mass="43106">MRLRNKQAFDSVGSDAAGLAASQGLCQVPCLPAGPAQRRCVSGSHARGRSLRGDAGARRGTPARGAAHAPPALLSLSPRAAPQGAGCRAPCWPAGRAAPGASHPRCCWRGFGMPARLRRKARGAGGWCGRLAQDSPRARVSAARAPLVPPNAGPRAPAPHVPWWWGGWQGRAGVASSSALSAGGICWLQQGKEAKCTMILKTGVTWEECCANGNVDVAWSNYTYPGNKISLLGFLGLVTCHPCKESCEGVVCGPDKVCKMKHGRPQCACAPDCSSLPRKLQVCGSDGYTYRDECDLLTAKCRDHPDLEVMYQGKCKKSCSSVVCPGTHTCVVDQTGSAHCVTCRTAPCPEPTSLDHALCGNNNVTYPSACHLRRATCHLGRSIGVRHYGSCSAAAKFSLETDNAEENYV</sequence>
<dbReference type="GO" id="GO:0048185">
    <property type="term" value="F:activin binding"/>
    <property type="evidence" value="ECO:0007669"/>
    <property type="project" value="TreeGrafter"/>
</dbReference>
<evidence type="ECO:0000256" key="5">
    <source>
        <dbReference type="SAM" id="MobiDB-lite"/>
    </source>
</evidence>
<dbReference type="PANTHER" id="PTHR10913:SF16">
    <property type="entry name" value="FOLLISTATIN-RELATED PROTEIN 3"/>
    <property type="match status" value="1"/>
</dbReference>
<keyword evidence="1" id="KW-0732">Signal</keyword>
<dbReference type="InterPro" id="IPR036773">
    <property type="entry name" value="TB_dom_sf"/>
</dbReference>
<evidence type="ECO:0000256" key="3">
    <source>
        <dbReference type="ARBA" id="ARBA00023157"/>
    </source>
</evidence>
<dbReference type="InterPro" id="IPR036058">
    <property type="entry name" value="Kazal_dom_sf"/>
</dbReference>
<dbReference type="GO" id="GO:0030154">
    <property type="term" value="P:cell differentiation"/>
    <property type="evidence" value="ECO:0007669"/>
    <property type="project" value="TreeGrafter"/>
</dbReference>
<dbReference type="SUPFAM" id="SSF100895">
    <property type="entry name" value="Kazal-type serine protease inhibitors"/>
    <property type="match status" value="2"/>
</dbReference>
<keyword evidence="9" id="KW-1185">Reference proteome</keyword>
<dbReference type="GO" id="GO:0032926">
    <property type="term" value="P:negative regulation of activin receptor signaling pathway"/>
    <property type="evidence" value="ECO:0007669"/>
    <property type="project" value="TreeGrafter"/>
</dbReference>
<evidence type="ECO:0000256" key="1">
    <source>
        <dbReference type="ARBA" id="ARBA00022729"/>
    </source>
</evidence>
<dbReference type="GO" id="GO:0030510">
    <property type="term" value="P:regulation of BMP signaling pathway"/>
    <property type="evidence" value="ECO:0007669"/>
    <property type="project" value="TreeGrafter"/>
</dbReference>
<dbReference type="PANTHER" id="PTHR10913">
    <property type="entry name" value="FOLLISTATIN-RELATED"/>
    <property type="match status" value="1"/>
</dbReference>
<evidence type="ECO:0000259" key="6">
    <source>
        <dbReference type="PROSITE" id="PS51364"/>
    </source>
</evidence>
<evidence type="ECO:0000256" key="2">
    <source>
        <dbReference type="ARBA" id="ARBA00022737"/>
    </source>
</evidence>
<dbReference type="PROSITE" id="PS51364">
    <property type="entry name" value="TB"/>
    <property type="match status" value="1"/>
</dbReference>
<name>A0A8B9E8A4_ANSCY</name>
<keyword evidence="3" id="KW-1015">Disulfide bond</keyword>
<dbReference type="InterPro" id="IPR050653">
    <property type="entry name" value="Prot_Inhib_GrowthFact_Antg"/>
</dbReference>
<dbReference type="PROSITE" id="PS51465">
    <property type="entry name" value="KAZAL_2"/>
    <property type="match status" value="2"/>
</dbReference>
<reference evidence="8" key="2">
    <citation type="submission" date="2025-09" db="UniProtKB">
        <authorList>
            <consortium name="Ensembl"/>
        </authorList>
    </citation>
    <scope>IDENTIFICATION</scope>
</reference>
<feature type="region of interest" description="Disordered" evidence="5">
    <location>
        <begin position="39"/>
        <end position="70"/>
    </location>
</feature>
<dbReference type="GO" id="GO:0005615">
    <property type="term" value="C:extracellular space"/>
    <property type="evidence" value="ECO:0007669"/>
    <property type="project" value="TreeGrafter"/>
</dbReference>
<dbReference type="SMART" id="SM00280">
    <property type="entry name" value="KAZAL"/>
    <property type="match status" value="2"/>
</dbReference>
<dbReference type="FunFam" id="3.30.60.30:FF:000028">
    <property type="entry name" value="Follistatin-related protein 3"/>
    <property type="match status" value="1"/>
</dbReference>
<feature type="domain" description="TB" evidence="6">
    <location>
        <begin position="184"/>
        <end position="243"/>
    </location>
</feature>
<dbReference type="Pfam" id="PF21333">
    <property type="entry name" value="FST_N"/>
    <property type="match status" value="1"/>
</dbReference>
<dbReference type="InterPro" id="IPR002350">
    <property type="entry name" value="Kazal_dom"/>
</dbReference>
<reference evidence="8" key="1">
    <citation type="submission" date="2025-08" db="UniProtKB">
        <authorList>
            <consortium name="Ensembl"/>
        </authorList>
    </citation>
    <scope>IDENTIFICATION</scope>
</reference>
<proteinExistence type="predicted"/>
<evidence type="ECO:0000256" key="4">
    <source>
        <dbReference type="ARBA" id="ARBA00023180"/>
    </source>
</evidence>
<dbReference type="OrthoDB" id="6614329at2759"/>